<evidence type="ECO:0000256" key="1">
    <source>
        <dbReference type="ARBA" id="ARBA00004474"/>
    </source>
</evidence>
<dbReference type="PANTHER" id="PTHR36895">
    <property type="match status" value="1"/>
</dbReference>
<keyword evidence="4 5" id="KW-0934">Plastid</keyword>
<dbReference type="Pfam" id="PF04481">
    <property type="entry name" value="DUF561"/>
    <property type="match status" value="1"/>
</dbReference>
<reference evidence="5" key="1">
    <citation type="journal article" date="2019" name="Mol. Phylogenet. Evol.">
        <title>Morphological evolution and classification of the red algal order Ceramiales inferred using plastid phylogenomics.</title>
        <authorList>
            <person name="Diaz-Tapia P."/>
            <person name="Pasella M.M."/>
            <person name="Verbruggen H."/>
            <person name="Maggs C.A."/>
        </authorList>
    </citation>
    <scope>NUCLEOTIDE SEQUENCE</scope>
    <source>
        <strain evidence="5">PD2951</strain>
    </source>
</reference>
<geneLocation type="plastid" evidence="5"/>
<comment type="subcellular location">
    <subcellularLocation>
        <location evidence="1">Plastid</location>
    </subcellularLocation>
</comment>
<protein>
    <recommendedName>
        <fullName evidence="3">Uncharacterized protein ycf23</fullName>
    </recommendedName>
</protein>
<organism evidence="5">
    <name type="scientific">Spermothamnion repens</name>
    <dbReference type="NCBI Taxonomy" id="31383"/>
    <lineage>
        <taxon>Eukaryota</taxon>
        <taxon>Rhodophyta</taxon>
        <taxon>Florideophyceae</taxon>
        <taxon>Rhodymeniophycidae</taxon>
        <taxon>Ceramiales</taxon>
        <taxon>Ceramiaceae</taxon>
        <taxon>Spermothamnion</taxon>
    </lineage>
</organism>
<name>A0A4D6X492_9FLOR</name>
<evidence type="ECO:0000313" key="5">
    <source>
        <dbReference type="EMBL" id="QCI08505.1"/>
    </source>
</evidence>
<comment type="similarity">
    <text evidence="2">Belongs to the ycf23 family.</text>
</comment>
<accession>A0A4D6X492</accession>
<evidence type="ECO:0000256" key="3">
    <source>
        <dbReference type="ARBA" id="ARBA00021523"/>
    </source>
</evidence>
<dbReference type="GO" id="GO:0009536">
    <property type="term" value="C:plastid"/>
    <property type="evidence" value="ECO:0007669"/>
    <property type="project" value="UniProtKB-SubCell"/>
</dbReference>
<dbReference type="AlphaFoldDB" id="A0A4D6X492"/>
<dbReference type="InterPro" id="IPR007570">
    <property type="entry name" value="Uncharacterised_Ycf23"/>
</dbReference>
<sequence length="283" mass="31477">MNLFNKKLCDSFYLKSVFKIIAGLNTNDINSILKLTKASELANATYIDIIANTNIVSILKSYTNLPICVSSINPIELYNCSLVGADIVEIGNFDFFYPSNLILSSKDILNLALETRYLIPDKDICVTIPHYLSLFEQITLAKKLEKIGVNIIQTEAYSTKINNCSNYQDKIFNNDHVYSSAQLASASLSSTHVISKSVNIPVLTSSGINSISSSLAFIYGASGIGIGSAILKYKSVYSMYKYIKEIMYMISNKPNHSMNNTSVLSINTDSKQIKKQFYKSFSY</sequence>
<proteinExistence type="inferred from homology"/>
<evidence type="ECO:0000256" key="4">
    <source>
        <dbReference type="ARBA" id="ARBA00022640"/>
    </source>
</evidence>
<evidence type="ECO:0000256" key="2">
    <source>
        <dbReference type="ARBA" id="ARBA00009664"/>
    </source>
</evidence>
<dbReference type="SUPFAM" id="SSF51395">
    <property type="entry name" value="FMN-linked oxidoreductases"/>
    <property type="match status" value="1"/>
</dbReference>
<reference evidence="5" key="2">
    <citation type="submission" date="2019-04" db="EMBL/GenBank/DDBJ databases">
        <authorList>
            <person name="Pasella M."/>
        </authorList>
    </citation>
    <scope>NUCLEOTIDE SEQUENCE</scope>
    <source>
        <strain evidence="5">PD2951</strain>
    </source>
</reference>
<dbReference type="EMBL" id="MK814735">
    <property type="protein sequence ID" value="QCI08505.1"/>
    <property type="molecule type" value="Genomic_DNA"/>
</dbReference>
<gene>
    <name evidence="5" type="primary">ycf23</name>
</gene>
<dbReference type="PANTHER" id="PTHR36895:SF1">
    <property type="entry name" value="YCF23 PROTEIN"/>
    <property type="match status" value="1"/>
</dbReference>